<name>A0ABD7HGB0_9MYCO</name>
<evidence type="ECO:0000313" key="1">
    <source>
        <dbReference type="EMBL" id="RIT28663.1"/>
    </source>
</evidence>
<gene>
    <name evidence="1" type="ORF">D2E76_27245</name>
</gene>
<proteinExistence type="predicted"/>
<dbReference type="Proteomes" id="UP000284557">
    <property type="component" value="Unassembled WGS sequence"/>
</dbReference>
<organism evidence="1 2">
    <name type="scientific">Mycobacteroides abscessus</name>
    <dbReference type="NCBI Taxonomy" id="36809"/>
    <lineage>
        <taxon>Bacteria</taxon>
        <taxon>Bacillati</taxon>
        <taxon>Actinomycetota</taxon>
        <taxon>Actinomycetes</taxon>
        <taxon>Mycobacteriales</taxon>
        <taxon>Mycobacteriaceae</taxon>
        <taxon>Mycobacteroides</taxon>
    </lineage>
</organism>
<reference evidence="1 2" key="1">
    <citation type="submission" date="2018-08" db="EMBL/GenBank/DDBJ databases">
        <title>Linezolid Resistance in Mycobacterium abscessus: MIC Distribution and Comprehensive Investigation of Resistance Mechanisms.</title>
        <authorList>
            <person name="Ye M."/>
            <person name="Xu L."/>
            <person name="Zou Y."/>
            <person name="Li B."/>
            <person name="Guo Q."/>
            <person name="Zhang Y."/>
            <person name="Zhan M."/>
            <person name="Xu B."/>
            <person name="Yu F."/>
            <person name="Zhang Z."/>
            <person name="Chu H."/>
        </authorList>
    </citation>
    <scope>NUCLEOTIDE SEQUENCE [LARGE SCALE GENOMIC DNA]</scope>
    <source>
        <strain evidence="1 2">G143</strain>
    </source>
</reference>
<dbReference type="EMBL" id="QXBN01000049">
    <property type="protein sequence ID" value="RIT28663.1"/>
    <property type="molecule type" value="Genomic_DNA"/>
</dbReference>
<sequence length="183" mass="20275">MWEQLQQDPDVPVDIQLIHQRFLDGELVPGRGFGGYTTTADPRIDIGNGLSIRVNPVLLNDPIQLAQTVAHEMLNAQNFFVDQNGHKDTRSGEYVEARTFLLDVKLQEEIAENCGDPAIIDDVTDFAKHTKDAYDQAIKIGTQEAYEDAITSVGEEYGKTVACKASDGSNITIHEYYNGRTCA</sequence>
<evidence type="ECO:0000313" key="2">
    <source>
        <dbReference type="Proteomes" id="UP000284557"/>
    </source>
</evidence>
<accession>A0ABD7HGB0</accession>
<comment type="caution">
    <text evidence="1">The sequence shown here is derived from an EMBL/GenBank/DDBJ whole genome shotgun (WGS) entry which is preliminary data.</text>
</comment>
<protein>
    <submittedName>
        <fullName evidence="1">Uncharacterized protein</fullName>
    </submittedName>
</protein>
<dbReference type="AlphaFoldDB" id="A0ABD7HGB0"/>